<organism evidence="1">
    <name type="scientific">Xanthomonas arboricola pv. corylina</name>
    <dbReference type="NCBI Taxonomy" id="487821"/>
    <lineage>
        <taxon>Bacteria</taxon>
        <taxon>Pseudomonadati</taxon>
        <taxon>Pseudomonadota</taxon>
        <taxon>Gammaproteobacteria</taxon>
        <taxon>Lysobacterales</taxon>
        <taxon>Lysobacteraceae</taxon>
        <taxon>Xanthomonas</taxon>
    </lineage>
</organism>
<sequence length="48" mass="5013">MLRENVTGRGRRRKLPEVTNAVAATNGSATNAAARCCAACDRSGGIHQ</sequence>
<keyword evidence="3" id="KW-1185">Reference proteome</keyword>
<proteinExistence type="predicted"/>
<dbReference type="Proteomes" id="UP000835243">
    <property type="component" value="Chromosome"/>
</dbReference>
<evidence type="ECO:0000313" key="2">
    <source>
        <dbReference type="EMBL" id="CAE6852130.1"/>
    </source>
</evidence>
<reference evidence="1 3" key="1">
    <citation type="submission" date="2021-02" db="EMBL/GenBank/DDBJ databases">
        <authorList>
            <person name="Pothier F. J."/>
        </authorList>
    </citation>
    <scope>NUCLEOTIDE SEQUENCE</scope>
    <source>
        <strain evidence="2 3">301</strain>
        <strain evidence="1">CFBP 1159</strain>
    </source>
</reference>
<dbReference type="EMBL" id="HG992341">
    <property type="protein sequence ID" value="CAE6844213.1"/>
    <property type="molecule type" value="Genomic_DNA"/>
</dbReference>
<dbReference type="EMBL" id="HG992338">
    <property type="protein sequence ID" value="CAE6852130.1"/>
    <property type="molecule type" value="Genomic_DNA"/>
</dbReference>
<dbReference type="AlphaFoldDB" id="A0A8D6VSK6"/>
<name>A0A8D6VSK6_9XANT</name>
<gene>
    <name evidence="1" type="ORF">CFBP1159_39400</name>
    <name evidence="2" type="ORF">XAC301_41480</name>
</gene>
<dbReference type="EMBL" id="HG992338">
    <property type="protein sequence ID" value="CAE6852152.1"/>
    <property type="molecule type" value="Genomic_DNA"/>
</dbReference>
<dbReference type="EMBL" id="HG992341">
    <property type="protein sequence ID" value="CAE6844236.1"/>
    <property type="molecule type" value="Genomic_DNA"/>
</dbReference>
<evidence type="ECO:0000313" key="1">
    <source>
        <dbReference type="EMBL" id="CAE6844236.1"/>
    </source>
</evidence>
<accession>A0A8D6VSK6</accession>
<evidence type="ECO:0000313" key="3">
    <source>
        <dbReference type="Proteomes" id="UP000835287"/>
    </source>
</evidence>
<protein>
    <submittedName>
        <fullName evidence="1">Uncharacterized protein</fullName>
    </submittedName>
</protein>
<dbReference type="Proteomes" id="UP000835287">
    <property type="component" value="Chromosome"/>
</dbReference>